<dbReference type="PANTHER" id="PTHR34737:SF2">
    <property type="entry name" value="EF-HAND DOMAIN-CONTAINING PROTEIN"/>
    <property type="match status" value="1"/>
</dbReference>
<evidence type="ECO:0000256" key="1">
    <source>
        <dbReference type="SAM" id="MobiDB-lite"/>
    </source>
</evidence>
<evidence type="ECO:0000259" key="3">
    <source>
        <dbReference type="Pfam" id="PF24784"/>
    </source>
</evidence>
<dbReference type="InterPro" id="IPR057626">
    <property type="entry name" value="S-S_Temptin"/>
</dbReference>
<sequence length="223" mass="25151">MNLFKIFLMIMIINNLINAFPFRVNQIPNGNKFGCANCHVSHLGGGERNDFGKLVEQKYLDQNGNVTWNSAIANEDADGDGFTNGQELQDPNGTWVQGQPNPGLSDNVFNPGDKNSKPTGTSNEKLEMFYTFRLNQNYPNPFNPNTQISYQLQEESAVTIKIYDLLGNELETLVHQIQTKGNYNFNFNANGFASGVYIYKLVAKPLKDEKRPFIEVKKMILSK</sequence>
<dbReference type="Pfam" id="PF24784">
    <property type="entry name" value="Temptin_C"/>
    <property type="match status" value="1"/>
</dbReference>
<dbReference type="AlphaFoldDB" id="A0AAE3P263"/>
<dbReference type="RefSeq" id="WP_321536485.1">
    <property type="nucleotide sequence ID" value="NZ_JARGDL010000017.1"/>
</dbReference>
<feature type="region of interest" description="Disordered" evidence="1">
    <location>
        <begin position="76"/>
        <end position="122"/>
    </location>
</feature>
<keyword evidence="5" id="KW-1185">Reference proteome</keyword>
<gene>
    <name evidence="4" type="ORF">P0M35_11180</name>
</gene>
<dbReference type="NCBIfam" id="TIGR04183">
    <property type="entry name" value="Por_Secre_tail"/>
    <property type="match status" value="1"/>
</dbReference>
<feature type="domain" description="Secretion system C-terminal sorting" evidence="2">
    <location>
        <begin position="138"/>
        <end position="204"/>
    </location>
</feature>
<proteinExistence type="predicted"/>
<dbReference type="PANTHER" id="PTHR34737">
    <property type="entry name" value="EF-HAND DOMAIN-CONTAINING PROTEIN"/>
    <property type="match status" value="1"/>
</dbReference>
<comment type="caution">
    <text evidence="4">The sequence shown here is derived from an EMBL/GenBank/DDBJ whole genome shotgun (WGS) entry which is preliminary data.</text>
</comment>
<organism evidence="4 5">
    <name type="scientific">Stygiobacter electus</name>
    <dbReference type="NCBI Taxonomy" id="3032292"/>
    <lineage>
        <taxon>Bacteria</taxon>
        <taxon>Pseudomonadati</taxon>
        <taxon>Ignavibacteriota</taxon>
        <taxon>Ignavibacteria</taxon>
        <taxon>Ignavibacteriales</taxon>
        <taxon>Melioribacteraceae</taxon>
        <taxon>Stygiobacter</taxon>
    </lineage>
</organism>
<dbReference type="InterPro" id="IPR055313">
    <property type="entry name" value="Temptin-like"/>
</dbReference>
<dbReference type="Gene3D" id="2.60.40.4070">
    <property type="match status" value="1"/>
</dbReference>
<feature type="compositionally biased region" description="Polar residues" evidence="1">
    <location>
        <begin position="83"/>
        <end position="108"/>
    </location>
</feature>
<evidence type="ECO:0000313" key="5">
    <source>
        <dbReference type="Proteomes" id="UP001221302"/>
    </source>
</evidence>
<feature type="domain" description="Temptin Cys/Cys disulfide" evidence="3">
    <location>
        <begin position="19"/>
        <end position="112"/>
    </location>
</feature>
<protein>
    <submittedName>
        <fullName evidence="4">T9SS type A sorting domain-containing protein</fullName>
    </submittedName>
</protein>
<name>A0AAE3P263_9BACT</name>
<dbReference type="Pfam" id="PF18962">
    <property type="entry name" value="Por_Secre_tail"/>
    <property type="match status" value="1"/>
</dbReference>
<dbReference type="EMBL" id="JARGDL010000017">
    <property type="protein sequence ID" value="MDF1612714.1"/>
    <property type="molecule type" value="Genomic_DNA"/>
</dbReference>
<evidence type="ECO:0000259" key="2">
    <source>
        <dbReference type="Pfam" id="PF18962"/>
    </source>
</evidence>
<evidence type="ECO:0000313" key="4">
    <source>
        <dbReference type="EMBL" id="MDF1612714.1"/>
    </source>
</evidence>
<accession>A0AAE3P263</accession>
<reference evidence="4" key="1">
    <citation type="submission" date="2023-03" db="EMBL/GenBank/DDBJ databases">
        <title>Stygiobacter electus gen. nov., sp. nov., facultatively anaerobic thermotolerant bacterium of the class Ignavibacteria from a well of Yessentuki mineral water deposit.</title>
        <authorList>
            <person name="Podosokorskaya O.A."/>
            <person name="Elcheninov A.G."/>
            <person name="Petrova N.F."/>
            <person name="Zavarzina D.G."/>
            <person name="Kublanov I.V."/>
            <person name="Merkel A.Y."/>
        </authorList>
    </citation>
    <scope>NUCLEOTIDE SEQUENCE</scope>
    <source>
        <strain evidence="4">09-Me</strain>
    </source>
</reference>
<dbReference type="Proteomes" id="UP001221302">
    <property type="component" value="Unassembled WGS sequence"/>
</dbReference>
<dbReference type="InterPro" id="IPR026444">
    <property type="entry name" value="Secre_tail"/>
</dbReference>